<evidence type="ECO:0000256" key="5">
    <source>
        <dbReference type="ARBA" id="ARBA00023002"/>
    </source>
</evidence>
<evidence type="ECO:0000256" key="4">
    <source>
        <dbReference type="ARBA" id="ARBA00022723"/>
    </source>
</evidence>
<organism evidence="11 12">
    <name type="scientific">Candidatus Phaeomarinibacter ectocarpi</name>
    <dbReference type="NCBI Taxonomy" id="1458461"/>
    <lineage>
        <taxon>Bacteria</taxon>
        <taxon>Pseudomonadati</taxon>
        <taxon>Pseudomonadota</taxon>
        <taxon>Alphaproteobacteria</taxon>
        <taxon>Hyphomicrobiales</taxon>
        <taxon>Parvibaculaceae</taxon>
        <taxon>Candidatus Phaeomarinibacter</taxon>
    </lineage>
</organism>
<reference evidence="11 12" key="1">
    <citation type="journal article" date="2014" name="Front. Genet.">
        <title>Genome and metabolic network of "Candidatus Phaeomarinobacter ectocarpi" Ec32, a new candidate genus of Alphaproteobacteria frequently associated with brown algae.</title>
        <authorList>
            <person name="Dittami S.M."/>
            <person name="Barbeyron T."/>
            <person name="Boyen C."/>
            <person name="Cambefort J."/>
            <person name="Collet G."/>
            <person name="Delage L."/>
            <person name="Gobet A."/>
            <person name="Groisillier A."/>
            <person name="Leblanc C."/>
            <person name="Michel G."/>
            <person name="Scornet D."/>
            <person name="Siegel A."/>
            <person name="Tapia J.E."/>
            <person name="Tonon T."/>
        </authorList>
    </citation>
    <scope>NUCLEOTIDE SEQUENCE [LARGE SCALE GENOMIC DNA]</scope>
    <source>
        <strain evidence="11 12">Ec32</strain>
    </source>
</reference>
<comment type="function">
    <text evidence="8">Cytochromes P450 are a group of heme-thiolate monooxygenases. They oxidize a variety of structurally unrelated compounds, including steroids, fatty acids, and xenobiotics.</text>
</comment>
<feature type="region of interest" description="Disordered" evidence="10">
    <location>
        <begin position="65"/>
        <end position="92"/>
    </location>
</feature>
<evidence type="ECO:0000256" key="9">
    <source>
        <dbReference type="RuleBase" id="RU000461"/>
    </source>
</evidence>
<dbReference type="InterPro" id="IPR002397">
    <property type="entry name" value="Cyt_P450_B"/>
</dbReference>
<comment type="cofactor">
    <cofactor evidence="1">
        <name>heme</name>
        <dbReference type="ChEBI" id="CHEBI:30413"/>
    </cofactor>
</comment>
<evidence type="ECO:0000313" key="11">
    <source>
        <dbReference type="EMBL" id="CDO59941.1"/>
    </source>
</evidence>
<dbReference type="InterPro" id="IPR017972">
    <property type="entry name" value="Cyt_P450_CS"/>
</dbReference>
<gene>
    <name evidence="11" type="ORF">BN1012_Phect1727</name>
</gene>
<keyword evidence="5 9" id="KW-0560">Oxidoreductase</keyword>
<evidence type="ECO:0000313" key="12">
    <source>
        <dbReference type="Proteomes" id="UP000032160"/>
    </source>
</evidence>
<proteinExistence type="inferred from homology"/>
<keyword evidence="3 9" id="KW-0349">Heme</keyword>
<evidence type="ECO:0000256" key="7">
    <source>
        <dbReference type="ARBA" id="ARBA00023033"/>
    </source>
</evidence>
<dbReference type="OrthoDB" id="9801155at2"/>
<evidence type="ECO:0000256" key="6">
    <source>
        <dbReference type="ARBA" id="ARBA00023004"/>
    </source>
</evidence>
<dbReference type="RefSeq" id="WP_043948097.1">
    <property type="nucleotide sequence ID" value="NZ_HG966617.1"/>
</dbReference>
<dbReference type="PANTHER" id="PTHR46696:SF1">
    <property type="entry name" value="CYTOCHROME P450 YJIB-RELATED"/>
    <property type="match status" value="1"/>
</dbReference>
<sequence>MSSAQIDPSNPDLHSYAFESNPEPTLAWLREHDPVHWSQHGYWFVTRYEDVRAVLGDPARFSSQKAGFGANNPIGKDAKGPEGKSGKKASDAEKTMSKGLALSFNQQDPPDHSRVRKLVNQAFSRREISERADKIQAVVDALMADVKAKGEFDLITDFAFHLPIIVASDIIGIPAEDRDLFRRNFELAARLMAPKRSDEEWAEALTGAKWQSTYMGELIASRAREPRADLISALIQTSEDDQKLTGGEVASAIMTIFTAAGTTTERMISSGAFLLLTHPEQLAALRADHSLMDNVLEEILRFHHPNQSTSTNRRATQDVELGGKTIRAGDTVRVSLGSANRDAAQFDEPDAFNIQRTGTKHMSFGFGIHFCLGSALARYETKAALEALLLGPKSIELITQNPVKDPDRPDRYKEIRVRMS</sequence>
<accession>X5MNA7</accession>
<dbReference type="Pfam" id="PF00067">
    <property type="entry name" value="p450"/>
    <property type="match status" value="1"/>
</dbReference>
<evidence type="ECO:0000256" key="1">
    <source>
        <dbReference type="ARBA" id="ARBA00001971"/>
    </source>
</evidence>
<protein>
    <submittedName>
        <fullName evidence="11">Putative cytochrome P450 hydroxylase</fullName>
    </submittedName>
</protein>
<feature type="compositionally biased region" description="Basic and acidic residues" evidence="10">
    <location>
        <begin position="76"/>
        <end position="92"/>
    </location>
</feature>
<dbReference type="EMBL" id="HG966617">
    <property type="protein sequence ID" value="CDO59941.1"/>
    <property type="molecule type" value="Genomic_DNA"/>
</dbReference>
<dbReference type="PRINTS" id="PR00359">
    <property type="entry name" value="BP450"/>
</dbReference>
<dbReference type="GO" id="GO:0020037">
    <property type="term" value="F:heme binding"/>
    <property type="evidence" value="ECO:0007669"/>
    <property type="project" value="InterPro"/>
</dbReference>
<evidence type="ECO:0000256" key="8">
    <source>
        <dbReference type="ARBA" id="ARBA00043906"/>
    </source>
</evidence>
<evidence type="ECO:0000256" key="2">
    <source>
        <dbReference type="ARBA" id="ARBA00010617"/>
    </source>
</evidence>
<keyword evidence="12" id="KW-1185">Reference proteome</keyword>
<keyword evidence="6 9" id="KW-0408">Iron</keyword>
<evidence type="ECO:0000256" key="10">
    <source>
        <dbReference type="SAM" id="MobiDB-lite"/>
    </source>
</evidence>
<dbReference type="CDD" id="cd20625">
    <property type="entry name" value="CYP164-like"/>
    <property type="match status" value="1"/>
</dbReference>
<comment type="similarity">
    <text evidence="2 9">Belongs to the cytochrome P450 family.</text>
</comment>
<dbReference type="PANTHER" id="PTHR46696">
    <property type="entry name" value="P450, PUTATIVE (EUROFUNG)-RELATED"/>
    <property type="match status" value="1"/>
</dbReference>
<dbReference type="HOGENOM" id="CLU_033716_0_2_5"/>
<dbReference type="InterPro" id="IPR036396">
    <property type="entry name" value="Cyt_P450_sf"/>
</dbReference>
<dbReference type="KEGG" id="pect:BN1012_Phect1727"/>
<dbReference type="Gene3D" id="1.10.630.10">
    <property type="entry name" value="Cytochrome P450"/>
    <property type="match status" value="1"/>
</dbReference>
<dbReference type="AlphaFoldDB" id="X5MNA7"/>
<keyword evidence="7 9" id="KW-0503">Monooxygenase</keyword>
<dbReference type="InterPro" id="IPR001128">
    <property type="entry name" value="Cyt_P450"/>
</dbReference>
<dbReference type="PATRIC" id="fig|1458461.3.peg.1730"/>
<evidence type="ECO:0000256" key="3">
    <source>
        <dbReference type="ARBA" id="ARBA00022617"/>
    </source>
</evidence>
<dbReference type="GO" id="GO:0016705">
    <property type="term" value="F:oxidoreductase activity, acting on paired donors, with incorporation or reduction of molecular oxygen"/>
    <property type="evidence" value="ECO:0007669"/>
    <property type="project" value="InterPro"/>
</dbReference>
<dbReference type="SUPFAM" id="SSF48264">
    <property type="entry name" value="Cytochrome P450"/>
    <property type="match status" value="1"/>
</dbReference>
<dbReference type="PROSITE" id="PS00086">
    <property type="entry name" value="CYTOCHROME_P450"/>
    <property type="match status" value="1"/>
</dbReference>
<dbReference type="GO" id="GO:0005506">
    <property type="term" value="F:iron ion binding"/>
    <property type="evidence" value="ECO:0007669"/>
    <property type="project" value="InterPro"/>
</dbReference>
<keyword evidence="4 9" id="KW-0479">Metal-binding</keyword>
<dbReference type="STRING" id="1458461.BN1012_Phect1727"/>
<dbReference type="GO" id="GO:0004497">
    <property type="term" value="F:monooxygenase activity"/>
    <property type="evidence" value="ECO:0007669"/>
    <property type="project" value="UniProtKB-KW"/>
</dbReference>
<dbReference type="FunFam" id="1.10.630.10:FF:000018">
    <property type="entry name" value="Cytochrome P450 monooxygenase"/>
    <property type="match status" value="1"/>
</dbReference>
<name>X5MNA7_9HYPH</name>
<dbReference type="Proteomes" id="UP000032160">
    <property type="component" value="Chromosome I"/>
</dbReference>